<dbReference type="InterPro" id="IPR000688">
    <property type="entry name" value="HypA/HybF"/>
</dbReference>
<dbReference type="EMBL" id="AP024086">
    <property type="protein sequence ID" value="BCL62100.1"/>
    <property type="molecule type" value="Genomic_DNA"/>
</dbReference>
<keyword evidence="5" id="KW-1185">Reference proteome</keyword>
<dbReference type="GO" id="GO:0016151">
    <property type="term" value="F:nickel cation binding"/>
    <property type="evidence" value="ECO:0007669"/>
    <property type="project" value="InterPro"/>
</dbReference>
<dbReference type="Pfam" id="PF01155">
    <property type="entry name" value="HypA"/>
    <property type="match status" value="1"/>
</dbReference>
<evidence type="ECO:0000313" key="4">
    <source>
        <dbReference type="EMBL" id="BCL62100.1"/>
    </source>
</evidence>
<dbReference type="GO" id="GO:0051604">
    <property type="term" value="P:protein maturation"/>
    <property type="evidence" value="ECO:0007669"/>
    <property type="project" value="InterPro"/>
</dbReference>
<proteinExistence type="predicted"/>
<protein>
    <recommendedName>
        <fullName evidence="6">Hydrogenase maturation nickel metallochaperone HypA</fullName>
    </recommendedName>
</protein>
<keyword evidence="1" id="KW-0533">Nickel</keyword>
<sequence>MHEFSLAQGLYDQLLDLLDEHGADKIIMAEVGVGRDAGIVVDSFTFGFDVLARGSEKSRDMKLAVVEEAGSDLMLLRVELE</sequence>
<dbReference type="KEGG" id="dbk:DGMP_27930"/>
<accession>A0A8D5FQX9</accession>
<evidence type="ECO:0000256" key="3">
    <source>
        <dbReference type="ARBA" id="ARBA00022833"/>
    </source>
</evidence>
<dbReference type="RefSeq" id="WP_228854497.1">
    <property type="nucleotide sequence ID" value="NZ_AP024086.1"/>
</dbReference>
<evidence type="ECO:0000313" key="5">
    <source>
        <dbReference type="Proteomes" id="UP000826725"/>
    </source>
</evidence>
<keyword evidence="2" id="KW-0479">Metal-binding</keyword>
<evidence type="ECO:0000256" key="2">
    <source>
        <dbReference type="ARBA" id="ARBA00022723"/>
    </source>
</evidence>
<evidence type="ECO:0000256" key="1">
    <source>
        <dbReference type="ARBA" id="ARBA00022596"/>
    </source>
</evidence>
<dbReference type="AlphaFoldDB" id="A0A8D5FQX9"/>
<organism evidence="4 5">
    <name type="scientific">Desulfomarina profundi</name>
    <dbReference type="NCBI Taxonomy" id="2772557"/>
    <lineage>
        <taxon>Bacteria</taxon>
        <taxon>Pseudomonadati</taxon>
        <taxon>Thermodesulfobacteriota</taxon>
        <taxon>Desulfobulbia</taxon>
        <taxon>Desulfobulbales</taxon>
        <taxon>Desulfobulbaceae</taxon>
        <taxon>Desulfomarina</taxon>
    </lineage>
</organism>
<keyword evidence="3" id="KW-0862">Zinc</keyword>
<gene>
    <name evidence="4" type="ORF">DGMP_27930</name>
</gene>
<reference evidence="4" key="1">
    <citation type="submission" date="2020-09" db="EMBL/GenBank/DDBJ databases">
        <title>Desulfogranum mesoprofundum gen. nov., sp. nov., a novel mesophilic, sulfate-reducing chemolithoautotroph isolated from a deep-sea hydrothermal vent chimney in the Suiyo Seamount.</title>
        <authorList>
            <person name="Hashimoto Y."/>
            <person name="Nakagawa S."/>
        </authorList>
    </citation>
    <scope>NUCLEOTIDE SEQUENCE</scope>
    <source>
        <strain evidence="4">KT2</strain>
    </source>
</reference>
<evidence type="ECO:0008006" key="6">
    <source>
        <dbReference type="Google" id="ProtNLM"/>
    </source>
</evidence>
<name>A0A8D5FQX9_9BACT</name>
<dbReference type="Proteomes" id="UP000826725">
    <property type="component" value="Chromosome"/>
</dbReference>